<dbReference type="PATRIC" id="fig|1423792.3.peg.2534"/>
<evidence type="ECO:0000256" key="1">
    <source>
        <dbReference type="ARBA" id="ARBA00012513"/>
    </source>
</evidence>
<dbReference type="PROSITE" id="PS00107">
    <property type="entry name" value="PROTEIN_KINASE_ATP"/>
    <property type="match status" value="1"/>
</dbReference>
<evidence type="ECO:0000313" key="15">
    <source>
        <dbReference type="Proteomes" id="UP000051330"/>
    </source>
</evidence>
<evidence type="ECO:0000256" key="6">
    <source>
        <dbReference type="ARBA" id="ARBA00022840"/>
    </source>
</evidence>
<comment type="caution">
    <text evidence="14">The sequence shown here is derived from an EMBL/GenBank/DDBJ whole genome shotgun (WGS) entry which is preliminary data.</text>
</comment>
<evidence type="ECO:0000256" key="9">
    <source>
        <dbReference type="PROSITE-ProRule" id="PRU10141"/>
    </source>
</evidence>
<organism evidence="14 15">
    <name type="scientific">Schleiferilactobacillus perolens DSM 12744</name>
    <dbReference type="NCBI Taxonomy" id="1423792"/>
    <lineage>
        <taxon>Bacteria</taxon>
        <taxon>Bacillati</taxon>
        <taxon>Bacillota</taxon>
        <taxon>Bacilli</taxon>
        <taxon>Lactobacillales</taxon>
        <taxon>Lactobacillaceae</taxon>
        <taxon>Schleiferilactobacillus</taxon>
    </lineage>
</organism>
<feature type="compositionally biased region" description="Low complexity" evidence="10">
    <location>
        <begin position="590"/>
        <end position="618"/>
    </location>
</feature>
<keyword evidence="5 14" id="KW-0418">Kinase</keyword>
<dbReference type="Gene3D" id="3.30.200.20">
    <property type="entry name" value="Phosphorylase Kinase, domain 1"/>
    <property type="match status" value="1"/>
</dbReference>
<dbReference type="PANTHER" id="PTHR43289:SF34">
    <property type="entry name" value="SERINE_THREONINE-PROTEIN KINASE YBDM-RELATED"/>
    <property type="match status" value="1"/>
</dbReference>
<evidence type="ECO:0000256" key="4">
    <source>
        <dbReference type="ARBA" id="ARBA00022741"/>
    </source>
</evidence>
<dbReference type="CDD" id="cd14014">
    <property type="entry name" value="STKc_PknB_like"/>
    <property type="match status" value="1"/>
</dbReference>
<evidence type="ECO:0000256" key="7">
    <source>
        <dbReference type="ARBA" id="ARBA00047899"/>
    </source>
</evidence>
<dbReference type="Pfam" id="PF03793">
    <property type="entry name" value="PASTA"/>
    <property type="match status" value="3"/>
</dbReference>
<feature type="region of interest" description="Disordered" evidence="10">
    <location>
        <begin position="300"/>
        <end position="335"/>
    </location>
</feature>
<comment type="catalytic activity">
    <reaction evidence="7">
        <text>L-threonyl-[protein] + ATP = O-phospho-L-threonyl-[protein] + ADP + H(+)</text>
        <dbReference type="Rhea" id="RHEA:46608"/>
        <dbReference type="Rhea" id="RHEA-COMP:11060"/>
        <dbReference type="Rhea" id="RHEA-COMP:11605"/>
        <dbReference type="ChEBI" id="CHEBI:15378"/>
        <dbReference type="ChEBI" id="CHEBI:30013"/>
        <dbReference type="ChEBI" id="CHEBI:30616"/>
        <dbReference type="ChEBI" id="CHEBI:61977"/>
        <dbReference type="ChEBI" id="CHEBI:456216"/>
        <dbReference type="EC" id="2.7.11.1"/>
    </reaction>
</comment>
<keyword evidence="11" id="KW-0812">Transmembrane</keyword>
<comment type="catalytic activity">
    <reaction evidence="8">
        <text>L-seryl-[protein] + ATP = O-phospho-L-seryl-[protein] + ADP + H(+)</text>
        <dbReference type="Rhea" id="RHEA:17989"/>
        <dbReference type="Rhea" id="RHEA-COMP:9863"/>
        <dbReference type="Rhea" id="RHEA-COMP:11604"/>
        <dbReference type="ChEBI" id="CHEBI:15378"/>
        <dbReference type="ChEBI" id="CHEBI:29999"/>
        <dbReference type="ChEBI" id="CHEBI:30616"/>
        <dbReference type="ChEBI" id="CHEBI:83421"/>
        <dbReference type="ChEBI" id="CHEBI:456216"/>
        <dbReference type="EC" id="2.7.11.1"/>
    </reaction>
</comment>
<name>A0A0R1N5T0_9LACO</name>
<evidence type="ECO:0000256" key="10">
    <source>
        <dbReference type="SAM" id="MobiDB-lite"/>
    </source>
</evidence>
<dbReference type="GO" id="GO:0005524">
    <property type="term" value="F:ATP binding"/>
    <property type="evidence" value="ECO:0007669"/>
    <property type="project" value="UniProtKB-UniRule"/>
</dbReference>
<keyword evidence="15" id="KW-1185">Reference proteome</keyword>
<keyword evidence="3" id="KW-0808">Transferase</keyword>
<dbReference type="GO" id="GO:0004674">
    <property type="term" value="F:protein serine/threonine kinase activity"/>
    <property type="evidence" value="ECO:0007669"/>
    <property type="project" value="UniProtKB-KW"/>
</dbReference>
<feature type="domain" description="PASTA" evidence="13">
    <location>
        <begin position="433"/>
        <end position="500"/>
    </location>
</feature>
<dbReference type="NCBIfam" id="NF033483">
    <property type="entry name" value="PknB_PASTA_kin"/>
    <property type="match status" value="1"/>
</dbReference>
<evidence type="ECO:0000256" key="8">
    <source>
        <dbReference type="ARBA" id="ARBA00048679"/>
    </source>
</evidence>
<keyword evidence="2" id="KW-0723">Serine/threonine-protein kinase</keyword>
<dbReference type="CDD" id="cd06577">
    <property type="entry name" value="PASTA_pknB"/>
    <property type="match status" value="3"/>
</dbReference>
<dbReference type="AlphaFoldDB" id="A0A0R1N5T0"/>
<dbReference type="Pfam" id="PF00069">
    <property type="entry name" value="Pkinase"/>
    <property type="match status" value="1"/>
</dbReference>
<keyword evidence="6 9" id="KW-0067">ATP-binding</keyword>
<feature type="transmembrane region" description="Helical" evidence="11">
    <location>
        <begin position="342"/>
        <end position="363"/>
    </location>
</feature>
<evidence type="ECO:0000313" key="14">
    <source>
        <dbReference type="EMBL" id="KRL12946.1"/>
    </source>
</evidence>
<dbReference type="PANTHER" id="PTHR43289">
    <property type="entry name" value="MITOGEN-ACTIVATED PROTEIN KINASE KINASE KINASE 20-RELATED"/>
    <property type="match status" value="1"/>
</dbReference>
<proteinExistence type="predicted"/>
<evidence type="ECO:0000259" key="13">
    <source>
        <dbReference type="PROSITE" id="PS51178"/>
    </source>
</evidence>
<keyword evidence="11" id="KW-1133">Transmembrane helix</keyword>
<accession>A0A0R1N5T0</accession>
<dbReference type="InterPro" id="IPR017441">
    <property type="entry name" value="Protein_kinase_ATP_BS"/>
</dbReference>
<dbReference type="SMART" id="SM00220">
    <property type="entry name" value="S_TKc"/>
    <property type="match status" value="1"/>
</dbReference>
<feature type="domain" description="PASTA" evidence="13">
    <location>
        <begin position="501"/>
        <end position="567"/>
    </location>
</feature>
<feature type="domain" description="Protein kinase" evidence="12">
    <location>
        <begin position="11"/>
        <end position="271"/>
    </location>
</feature>
<dbReference type="STRING" id="1423792.FD09_GL002486"/>
<dbReference type="InterPro" id="IPR000719">
    <property type="entry name" value="Prot_kinase_dom"/>
</dbReference>
<sequence length="681" mass="74471">MENNYLLADRYRIKNLLGEGGMANVYLAHDEILDRDVAVKVLRLDLRNDQETQRRFQREAKATSELNHPNIVSVLDVGEEDGMQYIVMEYVKGEDLKKYIVEHFPIPYQRVVDMMEQVLSAVAHAHAHGIIHRDLKPQNIMVDEKGNVKITDFGIAVVLSDNSITQTNSLLGSVHYLSPEQARGHMATKQSDIYSLGIILYEMLTGSVPFEGESAVSIAIKHFQNEMPSVRDYDPRVPQALENVILKATAKDPSQRYAAVTDMAADLKTSLSPKRAGEPKWAPDNSKDLEETKVLPAIAAANGLTPETAEAATDNPNNTDEKDTDEKSPVRKTKKPRKKRPWWFWASIAAGTIVIILVAVFFLTQKKDVTVPSLAGMTQAQAESTLKDADLQVGTIEKAYSEKVEKNRVIRTIPAQKLVIKQGSSVSLVISRGKKGYKLGNYVGNSYTTVAETLKKAGVKVKRAYANSSTVPSGEIMRQSPAAGKTVIPGDDTVTLTVSRGKRQITLRDLSNYSKKNVQDYADENGLNVTFREANSSTVSAGLVMSQDPAAGTLVTADTAIVVTLSAGAKQVKIINFVKEVKIPYQAPASSSSSISSSSSSDQSGSDSESSSTSSASSGPVPNNIIIYIEDRSHSINTVYRQFTITKDTPVELPFTVESGQSARYRIVRDGSTIDEQTVNP</sequence>
<feature type="domain" description="PASTA" evidence="13">
    <location>
        <begin position="365"/>
        <end position="432"/>
    </location>
</feature>
<evidence type="ECO:0000256" key="2">
    <source>
        <dbReference type="ARBA" id="ARBA00022527"/>
    </source>
</evidence>
<dbReference type="PROSITE" id="PS50011">
    <property type="entry name" value="PROTEIN_KINASE_DOM"/>
    <property type="match status" value="1"/>
</dbReference>
<dbReference type="EMBL" id="AZEC01000005">
    <property type="protein sequence ID" value="KRL12946.1"/>
    <property type="molecule type" value="Genomic_DNA"/>
</dbReference>
<dbReference type="FunFam" id="3.30.200.20:FF:000035">
    <property type="entry name" value="Serine/threonine protein kinase Stk1"/>
    <property type="match status" value="1"/>
</dbReference>
<dbReference type="Gene3D" id="1.10.510.10">
    <property type="entry name" value="Transferase(Phosphotransferase) domain 1"/>
    <property type="match status" value="1"/>
</dbReference>
<dbReference type="SMART" id="SM00740">
    <property type="entry name" value="PASTA"/>
    <property type="match status" value="3"/>
</dbReference>
<evidence type="ECO:0000259" key="12">
    <source>
        <dbReference type="PROSITE" id="PS50011"/>
    </source>
</evidence>
<feature type="region of interest" description="Disordered" evidence="10">
    <location>
        <begin position="589"/>
        <end position="619"/>
    </location>
</feature>
<evidence type="ECO:0000256" key="11">
    <source>
        <dbReference type="SAM" id="Phobius"/>
    </source>
</evidence>
<dbReference type="SUPFAM" id="SSF56112">
    <property type="entry name" value="Protein kinase-like (PK-like)"/>
    <property type="match status" value="1"/>
</dbReference>
<evidence type="ECO:0000256" key="5">
    <source>
        <dbReference type="ARBA" id="ARBA00022777"/>
    </source>
</evidence>
<reference evidence="14 15" key="1">
    <citation type="journal article" date="2015" name="Genome Announc.">
        <title>Expanding the biotechnology potential of lactobacilli through comparative genomics of 213 strains and associated genera.</title>
        <authorList>
            <person name="Sun Z."/>
            <person name="Harris H.M."/>
            <person name="McCann A."/>
            <person name="Guo C."/>
            <person name="Argimon S."/>
            <person name="Zhang W."/>
            <person name="Yang X."/>
            <person name="Jeffery I.B."/>
            <person name="Cooney J.C."/>
            <person name="Kagawa T.F."/>
            <person name="Liu W."/>
            <person name="Song Y."/>
            <person name="Salvetti E."/>
            <person name="Wrobel A."/>
            <person name="Rasinkangas P."/>
            <person name="Parkhill J."/>
            <person name="Rea M.C."/>
            <person name="O'Sullivan O."/>
            <person name="Ritari J."/>
            <person name="Douillard F.P."/>
            <person name="Paul Ross R."/>
            <person name="Yang R."/>
            <person name="Briner A.E."/>
            <person name="Felis G.E."/>
            <person name="de Vos W.M."/>
            <person name="Barrangou R."/>
            <person name="Klaenhammer T.R."/>
            <person name="Caufield P.W."/>
            <person name="Cui Y."/>
            <person name="Zhang H."/>
            <person name="O'Toole P.W."/>
        </authorList>
    </citation>
    <scope>NUCLEOTIDE SEQUENCE [LARGE SCALE GENOMIC DNA]</scope>
    <source>
        <strain evidence="14 15">DSM 12744</strain>
    </source>
</reference>
<gene>
    <name evidence="14" type="ORF">FD09_GL002486</name>
</gene>
<keyword evidence="11" id="KW-0472">Membrane</keyword>
<dbReference type="InterPro" id="IPR011009">
    <property type="entry name" value="Kinase-like_dom_sf"/>
</dbReference>
<dbReference type="EC" id="2.7.11.1" evidence="1"/>
<dbReference type="PROSITE" id="PS51178">
    <property type="entry name" value="PASTA"/>
    <property type="match status" value="3"/>
</dbReference>
<dbReference type="InterPro" id="IPR008271">
    <property type="entry name" value="Ser/Thr_kinase_AS"/>
</dbReference>
<evidence type="ECO:0000256" key="3">
    <source>
        <dbReference type="ARBA" id="ARBA00022679"/>
    </source>
</evidence>
<keyword evidence="4 9" id="KW-0547">Nucleotide-binding</keyword>
<dbReference type="Gene3D" id="2.60.40.2560">
    <property type="match status" value="1"/>
</dbReference>
<dbReference type="FunFam" id="1.10.510.10:FF:000021">
    <property type="entry name" value="Serine/threonine protein kinase"/>
    <property type="match status" value="1"/>
</dbReference>
<feature type="binding site" evidence="9">
    <location>
        <position position="40"/>
    </location>
    <ligand>
        <name>ATP</name>
        <dbReference type="ChEBI" id="CHEBI:30616"/>
    </ligand>
</feature>
<dbReference type="Gene3D" id="3.30.10.20">
    <property type="match status" value="3"/>
</dbReference>
<dbReference type="PROSITE" id="PS00108">
    <property type="entry name" value="PROTEIN_KINASE_ST"/>
    <property type="match status" value="1"/>
</dbReference>
<feature type="compositionally biased region" description="Basic and acidic residues" evidence="10">
    <location>
        <begin position="319"/>
        <end position="329"/>
    </location>
</feature>
<dbReference type="Proteomes" id="UP000051330">
    <property type="component" value="Unassembled WGS sequence"/>
</dbReference>
<protein>
    <recommendedName>
        <fullName evidence="1">non-specific serine/threonine protein kinase</fullName>
        <ecNumber evidence="1">2.7.11.1</ecNumber>
    </recommendedName>
</protein>
<dbReference type="InterPro" id="IPR005543">
    <property type="entry name" value="PASTA_dom"/>
</dbReference>